<keyword evidence="1" id="KW-0175">Coiled coil</keyword>
<feature type="compositionally biased region" description="Basic and acidic residues" evidence="2">
    <location>
        <begin position="137"/>
        <end position="147"/>
    </location>
</feature>
<sequence>MAVSAFKSSSRRPNQSSAPSSTRPSQPLNKPPLRRSRSVSAFSRSNLDVSTQFLNKRDNPLFDEISPNSDLKEPVSADSNNTRGRSVTRNGESRSSASIGRKEAGRVLPGVDSSRRTRSASQCPVPRRRWSYSTSERTTEGKDENDLKLVGNNRKGGLFGSDTVKDQVKELQHTWSSQHSPIKVSDCFATTLSGLQTQNCDDAVSTASSGYRSDEKTIKAVCEQVNSVQKELPEASDIYETVRSEVKRAISDIQNDLASSIQRSNPTAIAVTNVVDIPPDLVSPGAVELVLEIRREYSKKLEESQERARNLREDLAVEEHRGQELDRILKEVLPYPMTPNVPKSRPARKASIERRRMSKRLAEDAKAYFDECVSLSTFDSSDFSSQEDPPLKSVGPPIPSSSYVCSSEESSIQEQSRNMHYDNSQPSSIIDTVGAVDGQFTSIIGSIGTAIKPCFSFSEKPSETSGLHQYIKKFEKNVSKLPTTRPNFYDCEYHYQSSAESVLIDRVLLRNRIDSGSLLLCCAGNMLTSKSCGMGI</sequence>
<dbReference type="PANTHER" id="PTHR34466:SF3">
    <property type="entry name" value="OS11G0129800 PROTEIN"/>
    <property type="match status" value="1"/>
</dbReference>
<dbReference type="PANTHER" id="PTHR34466">
    <property type="entry name" value="OS11G0129800 PROTEIN"/>
    <property type="match status" value="1"/>
</dbReference>
<feature type="compositionally biased region" description="Polar residues" evidence="2">
    <location>
        <begin position="77"/>
        <end position="98"/>
    </location>
</feature>
<reference evidence="3 4" key="1">
    <citation type="submission" date="2024-03" db="EMBL/GenBank/DDBJ databases">
        <authorList>
            <person name="Martinez-Hernandez J."/>
        </authorList>
    </citation>
    <scope>NUCLEOTIDE SEQUENCE [LARGE SCALE GENOMIC DNA]</scope>
</reference>
<feature type="coiled-coil region" evidence="1">
    <location>
        <begin position="294"/>
        <end position="321"/>
    </location>
</feature>
<evidence type="ECO:0000313" key="4">
    <source>
        <dbReference type="Proteomes" id="UP001497480"/>
    </source>
</evidence>
<dbReference type="EMBL" id="CAXHTB010000025">
    <property type="protein sequence ID" value="CAL0333617.1"/>
    <property type="molecule type" value="Genomic_DNA"/>
</dbReference>
<evidence type="ECO:0000313" key="3">
    <source>
        <dbReference type="EMBL" id="CAL0333617.1"/>
    </source>
</evidence>
<feature type="region of interest" description="Disordered" evidence="2">
    <location>
        <begin position="1"/>
        <end position="161"/>
    </location>
</feature>
<feature type="region of interest" description="Disordered" evidence="2">
    <location>
        <begin position="380"/>
        <end position="404"/>
    </location>
</feature>
<feature type="region of interest" description="Disordered" evidence="2">
    <location>
        <begin position="336"/>
        <end position="355"/>
    </location>
</feature>
<dbReference type="AlphaFoldDB" id="A0AAV1YHV0"/>
<protein>
    <submittedName>
        <fullName evidence="3">Uncharacterized protein</fullName>
    </submittedName>
</protein>
<accession>A0AAV1YHV0</accession>
<dbReference type="Proteomes" id="UP001497480">
    <property type="component" value="Unassembled WGS sequence"/>
</dbReference>
<dbReference type="CDD" id="cd22249">
    <property type="entry name" value="UDM1_RNF168_RNF169-like"/>
    <property type="match status" value="1"/>
</dbReference>
<comment type="caution">
    <text evidence="3">The sequence shown here is derived from an EMBL/GenBank/DDBJ whole genome shotgun (WGS) entry which is preliminary data.</text>
</comment>
<keyword evidence="4" id="KW-1185">Reference proteome</keyword>
<evidence type="ECO:0000256" key="2">
    <source>
        <dbReference type="SAM" id="MobiDB-lite"/>
    </source>
</evidence>
<gene>
    <name evidence="3" type="ORF">LLUT_LOCUS34677</name>
</gene>
<organism evidence="3 4">
    <name type="scientific">Lupinus luteus</name>
    <name type="common">European yellow lupine</name>
    <dbReference type="NCBI Taxonomy" id="3873"/>
    <lineage>
        <taxon>Eukaryota</taxon>
        <taxon>Viridiplantae</taxon>
        <taxon>Streptophyta</taxon>
        <taxon>Embryophyta</taxon>
        <taxon>Tracheophyta</taxon>
        <taxon>Spermatophyta</taxon>
        <taxon>Magnoliopsida</taxon>
        <taxon>eudicotyledons</taxon>
        <taxon>Gunneridae</taxon>
        <taxon>Pentapetalae</taxon>
        <taxon>rosids</taxon>
        <taxon>fabids</taxon>
        <taxon>Fabales</taxon>
        <taxon>Fabaceae</taxon>
        <taxon>Papilionoideae</taxon>
        <taxon>50 kb inversion clade</taxon>
        <taxon>genistoids sensu lato</taxon>
        <taxon>core genistoids</taxon>
        <taxon>Genisteae</taxon>
        <taxon>Lupinus</taxon>
    </lineage>
</organism>
<evidence type="ECO:0000256" key="1">
    <source>
        <dbReference type="SAM" id="Coils"/>
    </source>
</evidence>
<feature type="compositionally biased region" description="Polar residues" evidence="2">
    <location>
        <begin position="1"/>
        <end position="28"/>
    </location>
</feature>
<name>A0AAV1YHV0_LUPLU</name>
<proteinExistence type="predicted"/>